<dbReference type="PROSITE" id="PS51352">
    <property type="entry name" value="THIOREDOXIN_2"/>
    <property type="match status" value="1"/>
</dbReference>
<dbReference type="CDD" id="cd02947">
    <property type="entry name" value="TRX_family"/>
    <property type="match status" value="1"/>
</dbReference>
<dbReference type="Pfam" id="PF06201">
    <property type="entry name" value="PITH"/>
    <property type="match status" value="1"/>
</dbReference>
<dbReference type="InterPro" id="IPR013766">
    <property type="entry name" value="Thioredoxin_domain"/>
</dbReference>
<dbReference type="PROSITE" id="PS00194">
    <property type="entry name" value="THIOREDOXIN_1"/>
    <property type="match status" value="1"/>
</dbReference>
<keyword evidence="1" id="KW-1015">Disulfide bond</keyword>
<dbReference type="Gene3D" id="3.40.30.10">
    <property type="entry name" value="Glutaredoxin"/>
    <property type="match status" value="1"/>
</dbReference>
<dbReference type="KEGG" id="lak:106180009"/>
<protein>
    <submittedName>
        <fullName evidence="5">Thioredoxin-like protein 1</fullName>
    </submittedName>
</protein>
<feature type="domain" description="Thioredoxin" evidence="2">
    <location>
        <begin position="5"/>
        <end position="109"/>
    </location>
</feature>
<dbReference type="InParanoid" id="A0A1S3K9L4"/>
<dbReference type="FunCoup" id="A0A1S3K9L4">
    <property type="interactions" value="2372"/>
</dbReference>
<dbReference type="PROSITE" id="PS51532">
    <property type="entry name" value="PITH"/>
    <property type="match status" value="1"/>
</dbReference>
<dbReference type="InterPro" id="IPR017937">
    <property type="entry name" value="Thioredoxin_CS"/>
</dbReference>
<evidence type="ECO:0000313" key="5">
    <source>
        <dbReference type="RefSeq" id="XP_013419320.1"/>
    </source>
</evidence>
<dbReference type="InterPro" id="IPR036249">
    <property type="entry name" value="Thioredoxin-like_sf"/>
</dbReference>
<dbReference type="Proteomes" id="UP000085678">
    <property type="component" value="Unplaced"/>
</dbReference>
<dbReference type="Gene3D" id="2.60.120.470">
    <property type="entry name" value="PITH domain"/>
    <property type="match status" value="1"/>
</dbReference>
<dbReference type="PRINTS" id="PR00421">
    <property type="entry name" value="THIOREDOXIN"/>
</dbReference>
<dbReference type="FunFam" id="3.40.30.10:FF:000245">
    <property type="entry name" value="Thioredoxin"/>
    <property type="match status" value="1"/>
</dbReference>
<evidence type="ECO:0000313" key="4">
    <source>
        <dbReference type="Proteomes" id="UP000085678"/>
    </source>
</evidence>
<dbReference type="GeneID" id="106180009"/>
<evidence type="ECO:0000259" key="3">
    <source>
        <dbReference type="PROSITE" id="PS51532"/>
    </source>
</evidence>
<dbReference type="OrthoDB" id="2121326at2759"/>
<proteinExistence type="predicted"/>
<evidence type="ECO:0000259" key="2">
    <source>
        <dbReference type="PROSITE" id="PS51352"/>
    </source>
</evidence>
<dbReference type="InterPro" id="IPR037047">
    <property type="entry name" value="PITH_dom_sf"/>
</dbReference>
<organism evidence="4 5">
    <name type="scientific">Lingula anatina</name>
    <name type="common">Brachiopod</name>
    <name type="synonym">Lingula unguis</name>
    <dbReference type="NCBI Taxonomy" id="7574"/>
    <lineage>
        <taxon>Eukaryota</taxon>
        <taxon>Metazoa</taxon>
        <taxon>Spiralia</taxon>
        <taxon>Lophotrochozoa</taxon>
        <taxon>Brachiopoda</taxon>
        <taxon>Linguliformea</taxon>
        <taxon>Lingulata</taxon>
        <taxon>Lingulida</taxon>
        <taxon>Linguloidea</taxon>
        <taxon>Lingulidae</taxon>
        <taxon>Lingula</taxon>
    </lineage>
</organism>
<name>A0A1S3K9L4_LINAN</name>
<dbReference type="STRING" id="7574.A0A1S3K9L4"/>
<gene>
    <name evidence="5" type="primary">LOC106180009</name>
</gene>
<dbReference type="InterPro" id="IPR010400">
    <property type="entry name" value="PITH_dom"/>
</dbReference>
<dbReference type="RefSeq" id="XP_013419320.1">
    <property type="nucleotide sequence ID" value="XM_013563866.1"/>
</dbReference>
<feature type="domain" description="PITH" evidence="3">
    <location>
        <begin position="117"/>
        <end position="285"/>
    </location>
</feature>
<dbReference type="Pfam" id="PF00085">
    <property type="entry name" value="Thioredoxin"/>
    <property type="match status" value="1"/>
</dbReference>
<keyword evidence="4" id="KW-1185">Reference proteome</keyword>
<reference evidence="5" key="1">
    <citation type="submission" date="2025-08" db="UniProtKB">
        <authorList>
            <consortium name="RefSeq"/>
        </authorList>
    </citation>
    <scope>IDENTIFICATION</scope>
    <source>
        <tissue evidence="5">Gonads</tissue>
    </source>
</reference>
<dbReference type="AlphaFoldDB" id="A0A1S3K9L4"/>
<accession>A0A1S3K9L4</accession>
<evidence type="ECO:0000256" key="1">
    <source>
        <dbReference type="ARBA" id="ARBA00023157"/>
    </source>
</evidence>
<dbReference type="GO" id="GO:0005737">
    <property type="term" value="C:cytoplasm"/>
    <property type="evidence" value="ECO:0007669"/>
    <property type="project" value="UniProtKB-ARBA"/>
</dbReference>
<dbReference type="SUPFAM" id="SSF52833">
    <property type="entry name" value="Thioredoxin-like"/>
    <property type="match status" value="1"/>
</dbReference>
<dbReference type="PANTHER" id="PTHR46115">
    <property type="entry name" value="THIOREDOXIN-LIKE PROTEIN 1"/>
    <property type="match status" value="1"/>
</dbReference>
<sequence length="289" mass="31725">MAGAVKQIQKDEDFQLELKNAGTKLVVVDFFATWCGPCRNIAPIVEQLAVKYPNAVFLKVDVDVCQETAARNGISAMPTFIFFKSQAKIDSQKGADPAGLEEKIKKWYGGDSENGEGEDTTVQGHIDLSSFFMKGGCECLNESDDHPFSDLLSGSGHLESDCDEQLIIAGEFSQPVKLHSFKLYGPSDKGPKNVKIFINQPKTMDFDSAESMEPVQSFELTPDDIKEGGIVNLRYVKYQNVQNLTIFIKDNQAGTEVTQVDAFTVYGTPVGKTDMAAFKRVAGKKGESH</sequence>
<dbReference type="InterPro" id="IPR008979">
    <property type="entry name" value="Galactose-bd-like_sf"/>
</dbReference>
<dbReference type="SUPFAM" id="SSF49785">
    <property type="entry name" value="Galactose-binding domain-like"/>
    <property type="match status" value="1"/>
</dbReference>